<dbReference type="AlphaFoldDB" id="A0A7E6EIU8"/>
<name>A0A7E6EIU8_9MOLL</name>
<gene>
    <name evidence="2" type="primary">LOC118761587</name>
</gene>
<protein>
    <submittedName>
        <fullName evidence="2">Uncharacterized protein LOC118761587</fullName>
    </submittedName>
</protein>
<reference evidence="2" key="1">
    <citation type="submission" date="2025-08" db="UniProtKB">
        <authorList>
            <consortium name="RefSeq"/>
        </authorList>
    </citation>
    <scope>IDENTIFICATION</scope>
</reference>
<dbReference type="Proteomes" id="UP000515154">
    <property type="component" value="Unplaced"/>
</dbReference>
<evidence type="ECO:0000313" key="2">
    <source>
        <dbReference type="RefSeq" id="XP_036355531.1"/>
    </source>
</evidence>
<sequence length="128" mass="15131">MMKWISRKLKSYFNVTNRAIQYIDKSPAFHRPQRNKKTLELIAQREKINNLWYKENDSETLDLIQKIKTFAISAETLNKNKIVNVDVNHENPAKVPDGRLSVIMLADLLNDFKKEYPNVDFEVFLYTL</sequence>
<accession>A0A7E6EIU8</accession>
<proteinExistence type="predicted"/>
<dbReference type="RefSeq" id="XP_036355531.1">
    <property type="nucleotide sequence ID" value="XM_036499638.1"/>
</dbReference>
<evidence type="ECO:0000313" key="1">
    <source>
        <dbReference type="Proteomes" id="UP000515154"/>
    </source>
</evidence>
<dbReference type="KEGG" id="osn:118761587"/>
<keyword evidence="1" id="KW-1185">Reference proteome</keyword>
<organism evidence="1 2">
    <name type="scientific">Octopus sinensis</name>
    <name type="common">East Asian common octopus</name>
    <dbReference type="NCBI Taxonomy" id="2607531"/>
    <lineage>
        <taxon>Eukaryota</taxon>
        <taxon>Metazoa</taxon>
        <taxon>Spiralia</taxon>
        <taxon>Lophotrochozoa</taxon>
        <taxon>Mollusca</taxon>
        <taxon>Cephalopoda</taxon>
        <taxon>Coleoidea</taxon>
        <taxon>Octopodiformes</taxon>
        <taxon>Octopoda</taxon>
        <taxon>Incirrata</taxon>
        <taxon>Octopodidae</taxon>
        <taxon>Octopus</taxon>
    </lineage>
</organism>